<dbReference type="Pfam" id="PF00563">
    <property type="entry name" value="EAL"/>
    <property type="match status" value="1"/>
</dbReference>
<dbReference type="SUPFAM" id="SSF141868">
    <property type="entry name" value="EAL domain-like"/>
    <property type="match status" value="1"/>
</dbReference>
<keyword evidence="5" id="KW-1185">Reference proteome</keyword>
<evidence type="ECO:0000256" key="1">
    <source>
        <dbReference type="SAM" id="MobiDB-lite"/>
    </source>
</evidence>
<name>A0A2T0R2H5_9ACTN</name>
<dbReference type="InterPro" id="IPR043128">
    <property type="entry name" value="Rev_trsase/Diguanyl_cyclase"/>
</dbReference>
<feature type="domain" description="GGDEF" evidence="3">
    <location>
        <begin position="193"/>
        <end position="318"/>
    </location>
</feature>
<dbReference type="InterPro" id="IPR003018">
    <property type="entry name" value="GAF"/>
</dbReference>
<evidence type="ECO:0000259" key="2">
    <source>
        <dbReference type="PROSITE" id="PS50883"/>
    </source>
</evidence>
<dbReference type="SUPFAM" id="SSF55781">
    <property type="entry name" value="GAF domain-like"/>
    <property type="match status" value="2"/>
</dbReference>
<evidence type="ECO:0000313" key="5">
    <source>
        <dbReference type="Proteomes" id="UP000238083"/>
    </source>
</evidence>
<dbReference type="InterPro" id="IPR001633">
    <property type="entry name" value="EAL_dom"/>
</dbReference>
<dbReference type="CDD" id="cd01949">
    <property type="entry name" value="GGDEF"/>
    <property type="match status" value="1"/>
</dbReference>
<dbReference type="SUPFAM" id="SSF55073">
    <property type="entry name" value="Nucleotide cyclase"/>
    <property type="match status" value="1"/>
</dbReference>
<evidence type="ECO:0000259" key="3">
    <source>
        <dbReference type="PROSITE" id="PS50887"/>
    </source>
</evidence>
<protein>
    <submittedName>
        <fullName evidence="4">Diguanylate cyclase (GGDEF)-like protein</fullName>
    </submittedName>
</protein>
<dbReference type="Gene3D" id="3.30.70.270">
    <property type="match status" value="1"/>
</dbReference>
<comment type="caution">
    <text evidence="4">The sequence shown here is derived from an EMBL/GenBank/DDBJ whole genome shotgun (WGS) entry which is preliminary data.</text>
</comment>
<dbReference type="InterPro" id="IPR035919">
    <property type="entry name" value="EAL_sf"/>
</dbReference>
<dbReference type="PROSITE" id="PS50887">
    <property type="entry name" value="GGDEF"/>
    <property type="match status" value="1"/>
</dbReference>
<dbReference type="PROSITE" id="PS50883">
    <property type="entry name" value="EAL"/>
    <property type="match status" value="1"/>
</dbReference>
<feature type="domain" description="EAL" evidence="2">
    <location>
        <begin position="491"/>
        <end position="726"/>
    </location>
</feature>
<feature type="region of interest" description="Disordered" evidence="1">
    <location>
        <begin position="705"/>
        <end position="726"/>
    </location>
</feature>
<gene>
    <name evidence="4" type="ORF">CLV37_107131</name>
</gene>
<reference evidence="4 5" key="1">
    <citation type="submission" date="2018-03" db="EMBL/GenBank/DDBJ databases">
        <title>Genomic Encyclopedia of Archaeal and Bacterial Type Strains, Phase II (KMG-II): from individual species to whole genera.</title>
        <authorList>
            <person name="Goeker M."/>
        </authorList>
    </citation>
    <scope>NUCLEOTIDE SEQUENCE [LARGE SCALE GENOMIC DNA]</scope>
    <source>
        <strain evidence="4 5">DSM 19711</strain>
    </source>
</reference>
<dbReference type="InterPro" id="IPR000160">
    <property type="entry name" value="GGDEF_dom"/>
</dbReference>
<accession>A0A2T0R2H5</accession>
<dbReference type="SMART" id="SM00267">
    <property type="entry name" value="GGDEF"/>
    <property type="match status" value="1"/>
</dbReference>
<dbReference type="GO" id="GO:0071111">
    <property type="term" value="F:cyclic-guanylate-specific phosphodiesterase activity"/>
    <property type="evidence" value="ECO:0007669"/>
    <property type="project" value="InterPro"/>
</dbReference>
<dbReference type="PANTHER" id="PTHR33121:SF76">
    <property type="entry name" value="SIGNALING PROTEIN"/>
    <property type="match status" value="1"/>
</dbReference>
<dbReference type="CDD" id="cd01948">
    <property type="entry name" value="EAL"/>
    <property type="match status" value="1"/>
</dbReference>
<dbReference type="SMART" id="SM00065">
    <property type="entry name" value="GAF"/>
    <property type="match status" value="2"/>
</dbReference>
<proteinExistence type="predicted"/>
<sequence length="726" mass="76648">MAVDDFATAAAATLRHLHERVGLETWAVARRDGEDYVVLSALDAADVGLRAGDVLLWQDTFCGAVDAGQAPRFSVAVEQESGWARALRATGFPWRSYLSVPLTSPDGTVLGTLCAGGREAVDPALEQHLPEVELAADLLATVLSYELRLEHEARRAEQAEAVAERDALTGVGNRRAWDGALTAEEARAQRLGSTASVLVVDLDGLKTLNDTQGHDAGDALLVQTAQVVRAHLRPGDVLARLGGDEFAALLPTADRATADALLARLREGLGAAGVHASLGAATRRAATGLAAAWREADAAMYADKSARAGQVATAAAQRFPAAGAGPFPVDLLETTPQPVGGAALNARIDRLLDVARRQLGMDAAVLGQFSGDTWTLRNTAGAPGTLDLRGFDTHRSATYCQRVLDGSLEPVVADADAHPLTSTLPITTAVGIGAYVGVPVRLDDGSLYGTLCALSTTAQPGLRERDAGVLEIIAEALGELLTHEQHRVRERRSVLARLDALHRDGGPRPVYQPVVELAGLRPVGHEALSRFPAGAPDTWFADAARVGAGQELELAAVRAALRQRPAGDGFLSLNVSPALAALPALARALDGWSREDLVLEITEHEAVDDYPGLLRHLAPLREDGLRVAVDDAGAGFASLRHVLALQPDFIKLDVSLIRGIHLDATRRALAASLTTFAHQTGARVVAEGIEDVHELQCLRDLGVSHGQGHHLGRPVPSTPDPWRPTD</sequence>
<dbReference type="InterPro" id="IPR029787">
    <property type="entry name" value="Nucleotide_cyclase"/>
</dbReference>
<dbReference type="EMBL" id="PVZF01000007">
    <property type="protein sequence ID" value="PRY14012.1"/>
    <property type="molecule type" value="Genomic_DNA"/>
</dbReference>
<dbReference type="Pfam" id="PF01590">
    <property type="entry name" value="GAF"/>
    <property type="match status" value="2"/>
</dbReference>
<evidence type="ECO:0000313" key="4">
    <source>
        <dbReference type="EMBL" id="PRY14012.1"/>
    </source>
</evidence>
<dbReference type="PANTHER" id="PTHR33121">
    <property type="entry name" value="CYCLIC DI-GMP PHOSPHODIESTERASE PDEF"/>
    <property type="match status" value="1"/>
</dbReference>
<dbReference type="SMART" id="SM00052">
    <property type="entry name" value="EAL"/>
    <property type="match status" value="1"/>
</dbReference>
<dbReference type="NCBIfam" id="TIGR00254">
    <property type="entry name" value="GGDEF"/>
    <property type="match status" value="1"/>
</dbReference>
<dbReference type="InterPro" id="IPR050706">
    <property type="entry name" value="Cyclic-di-GMP_PDE-like"/>
</dbReference>
<dbReference type="Gene3D" id="3.20.20.450">
    <property type="entry name" value="EAL domain"/>
    <property type="match status" value="1"/>
</dbReference>
<dbReference type="Gene3D" id="3.30.450.40">
    <property type="match status" value="2"/>
</dbReference>
<dbReference type="Proteomes" id="UP000238083">
    <property type="component" value="Unassembled WGS sequence"/>
</dbReference>
<dbReference type="InterPro" id="IPR029016">
    <property type="entry name" value="GAF-like_dom_sf"/>
</dbReference>
<organism evidence="4 5">
    <name type="scientific">Kineococcus rhizosphaerae</name>
    <dbReference type="NCBI Taxonomy" id="559628"/>
    <lineage>
        <taxon>Bacteria</taxon>
        <taxon>Bacillati</taxon>
        <taxon>Actinomycetota</taxon>
        <taxon>Actinomycetes</taxon>
        <taxon>Kineosporiales</taxon>
        <taxon>Kineosporiaceae</taxon>
        <taxon>Kineococcus</taxon>
    </lineage>
</organism>
<dbReference type="AlphaFoldDB" id="A0A2T0R2H5"/>
<feature type="compositionally biased region" description="Pro residues" evidence="1">
    <location>
        <begin position="716"/>
        <end position="726"/>
    </location>
</feature>
<dbReference type="Pfam" id="PF00990">
    <property type="entry name" value="GGDEF"/>
    <property type="match status" value="1"/>
</dbReference>